<dbReference type="Proteomes" id="UP000839587">
    <property type="component" value="Unassembled WGS sequence"/>
</dbReference>
<feature type="domain" description="HTH cro/C1-type" evidence="1">
    <location>
        <begin position="33"/>
        <end position="79"/>
    </location>
</feature>
<evidence type="ECO:0000313" key="3">
    <source>
        <dbReference type="EMBL" id="PDN81389.1"/>
    </source>
</evidence>
<evidence type="ECO:0000259" key="1">
    <source>
        <dbReference type="PROSITE" id="PS50943"/>
    </source>
</evidence>
<dbReference type="CDD" id="cd00093">
    <property type="entry name" value="HTH_XRE"/>
    <property type="match status" value="1"/>
</dbReference>
<dbReference type="Gene3D" id="1.10.260.40">
    <property type="entry name" value="lambda repressor-like DNA-binding domains"/>
    <property type="match status" value="1"/>
</dbReference>
<accession>A0A2A6D562</accession>
<sequence length="154" mass="17696">MFGMRKKTLDAAEADAAKRLRDIWNDKKVTLRLTQEKAADALGFNTQATVSQYLNGSIPLNTDATLKFSALLGVKPEEIRPDLAELMNYVRKTDTHVQDYSAAGWRLLKPEDAELIELYDRLPQSEKERHLTELKEKVSEFDRLFEELLATRKQ</sequence>
<name>A0A2A6D562_SALER</name>
<dbReference type="EMBL" id="NPLM01000011">
    <property type="protein sequence ID" value="PDN81389.1"/>
    <property type="molecule type" value="Genomic_DNA"/>
</dbReference>
<reference evidence="2" key="2">
    <citation type="submission" date="2018-07" db="EMBL/GenBank/DDBJ databases">
        <authorList>
            <consortium name="PulseNet: The National Subtyping Network for Foodborne Disease Surveillance"/>
            <person name="Tarr C.L."/>
            <person name="Trees E."/>
            <person name="Katz L.S."/>
            <person name="Carleton-Romer H.A."/>
            <person name="Stroika S."/>
            <person name="Kucerova Z."/>
            <person name="Roache K.F."/>
            <person name="Sabol A.L."/>
            <person name="Besser J."/>
            <person name="Gerner-Smidt P."/>
        </authorList>
    </citation>
    <scope>NUCLEOTIDE SEQUENCE [LARGE SCALE GENOMIC DNA]</scope>
    <source>
        <strain evidence="2">PNUSAS043708</strain>
    </source>
</reference>
<reference evidence="3" key="1">
    <citation type="submission" date="2017-08" db="EMBL/GenBank/DDBJ databases">
        <title>Whole genome sequencing of Salmonella enterica.</title>
        <authorList>
            <person name="Bell R."/>
            <person name="Levy K."/>
        </authorList>
    </citation>
    <scope>NUCLEOTIDE SEQUENCE [LARGE SCALE GENOMIC DNA]</scope>
    <source>
        <strain evidence="3">CFSAN060805</strain>
    </source>
</reference>
<dbReference type="GO" id="GO:0003677">
    <property type="term" value="F:DNA binding"/>
    <property type="evidence" value="ECO:0007669"/>
    <property type="project" value="InterPro"/>
</dbReference>
<dbReference type="PROSITE" id="PS50943">
    <property type="entry name" value="HTH_CROC1"/>
    <property type="match status" value="1"/>
</dbReference>
<organism evidence="3">
    <name type="scientific">Salmonella enterica</name>
    <name type="common">Salmonella choleraesuis</name>
    <dbReference type="NCBI Taxonomy" id="28901"/>
    <lineage>
        <taxon>Bacteria</taxon>
        <taxon>Pseudomonadati</taxon>
        <taxon>Pseudomonadota</taxon>
        <taxon>Gammaproteobacteria</taxon>
        <taxon>Enterobacterales</taxon>
        <taxon>Enterobacteriaceae</taxon>
        <taxon>Salmonella</taxon>
    </lineage>
</organism>
<evidence type="ECO:0000313" key="2">
    <source>
        <dbReference type="EMBL" id="EBO5706387.1"/>
    </source>
</evidence>
<protein>
    <submittedName>
        <fullName evidence="2">Helix-turn-helix domain-containing protein</fullName>
    </submittedName>
    <submittedName>
        <fullName evidence="3">Transcriptional regulator</fullName>
    </submittedName>
</protein>
<dbReference type="EMBL" id="AAGIXZ010000011">
    <property type="protein sequence ID" value="EBO5706387.1"/>
    <property type="molecule type" value="Genomic_DNA"/>
</dbReference>
<dbReference type="Proteomes" id="UP000873581">
    <property type="component" value="Unassembled WGS sequence"/>
</dbReference>
<comment type="caution">
    <text evidence="3">The sequence shown here is derived from an EMBL/GenBank/DDBJ whole genome shotgun (WGS) entry which is preliminary data.</text>
</comment>
<gene>
    <name evidence="3" type="ORF">CIC26_21555</name>
    <name evidence="2" type="ORF">DSQ24_21680</name>
</gene>
<dbReference type="InterPro" id="IPR010982">
    <property type="entry name" value="Lambda_DNA-bd_dom_sf"/>
</dbReference>
<dbReference type="Pfam" id="PF01381">
    <property type="entry name" value="HTH_3"/>
    <property type="match status" value="1"/>
</dbReference>
<dbReference type="SUPFAM" id="SSF47413">
    <property type="entry name" value="lambda repressor-like DNA-binding domains"/>
    <property type="match status" value="1"/>
</dbReference>
<dbReference type="InterPro" id="IPR001387">
    <property type="entry name" value="Cro/C1-type_HTH"/>
</dbReference>
<proteinExistence type="predicted"/>
<dbReference type="AlphaFoldDB" id="A0A2A6D562"/>